<dbReference type="VEuPathDB" id="TrichDB:TVAG_045340"/>
<dbReference type="CDD" id="cd00590">
    <property type="entry name" value="RRM_SF"/>
    <property type="match status" value="1"/>
</dbReference>
<evidence type="ECO:0000313" key="9">
    <source>
        <dbReference type="Proteomes" id="UP000001542"/>
    </source>
</evidence>
<feature type="domain" description="RRM" evidence="7">
    <location>
        <begin position="3"/>
        <end position="83"/>
    </location>
</feature>
<dbReference type="GO" id="GO:0003729">
    <property type="term" value="F:mRNA binding"/>
    <property type="evidence" value="ECO:0000318"/>
    <property type="project" value="GO_Central"/>
</dbReference>
<dbReference type="InterPro" id="IPR000504">
    <property type="entry name" value="RRM_dom"/>
</dbReference>
<dbReference type="AlphaFoldDB" id="A2FHH0"/>
<sequence length="184" mass="20469">MSHTIYVSNIDYTAGTKELAEAVSKFGKVLNARIITERIRGQTVSRGIGFVEFETEQAMKAAVDSKEQTLINNRALRIAAARPKQPKDCAFVAHLAAGTTKENLIEAFKANNSKDAKVIVSKSNPQVIFGFVQFATAQDCEAVVKAHTPVKINGADVVIRFAHKFFNQRPRRTRRYYRRAPTGK</sequence>
<reference evidence="8" key="1">
    <citation type="submission" date="2006-10" db="EMBL/GenBank/DDBJ databases">
        <authorList>
            <person name="Amadeo P."/>
            <person name="Zhao Q."/>
            <person name="Wortman J."/>
            <person name="Fraser-Liggett C."/>
            <person name="Carlton J."/>
        </authorList>
    </citation>
    <scope>NUCLEOTIDE SEQUENCE</scope>
    <source>
        <strain evidence="8">G3</strain>
    </source>
</reference>
<dbReference type="Proteomes" id="UP000001542">
    <property type="component" value="Unassembled WGS sequence"/>
</dbReference>
<keyword evidence="9" id="KW-1185">Reference proteome</keyword>
<dbReference type="EMBL" id="DS113795">
    <property type="protein sequence ID" value="EAX95646.1"/>
    <property type="molecule type" value="Genomic_DNA"/>
</dbReference>
<keyword evidence="3 6" id="KW-0694">RNA-binding</keyword>
<dbReference type="SUPFAM" id="SSF54928">
    <property type="entry name" value="RNA-binding domain, RBD"/>
    <property type="match status" value="2"/>
</dbReference>
<evidence type="ECO:0000256" key="3">
    <source>
        <dbReference type="ARBA" id="ARBA00022884"/>
    </source>
</evidence>
<dbReference type="KEGG" id="tva:4753403"/>
<name>A2FHH0_TRIV3</name>
<dbReference type="PROSITE" id="PS50102">
    <property type="entry name" value="RRM"/>
    <property type="match status" value="2"/>
</dbReference>
<dbReference type="Gene3D" id="3.30.70.330">
    <property type="match status" value="2"/>
</dbReference>
<proteinExistence type="predicted"/>
<dbReference type="InterPro" id="IPR035979">
    <property type="entry name" value="RBD_domain_sf"/>
</dbReference>
<dbReference type="eggNOG" id="KOG0123">
    <property type="taxonomic scope" value="Eukaryota"/>
</dbReference>
<dbReference type="OrthoDB" id="407325at2759"/>
<evidence type="ECO:0000256" key="6">
    <source>
        <dbReference type="PROSITE-ProRule" id="PRU00176"/>
    </source>
</evidence>
<dbReference type="GO" id="GO:0008380">
    <property type="term" value="P:RNA splicing"/>
    <property type="evidence" value="ECO:0007669"/>
    <property type="project" value="UniProtKB-KW"/>
</dbReference>
<protein>
    <recommendedName>
        <fullName evidence="7">RRM domain-containing protein</fullName>
    </recommendedName>
</protein>
<evidence type="ECO:0000256" key="1">
    <source>
        <dbReference type="ARBA" id="ARBA00004123"/>
    </source>
</evidence>
<dbReference type="PANTHER" id="PTHR48028">
    <property type="entry name" value="GLYCINE-RICH RNA-BINDING PROTEIN RZ1A"/>
    <property type="match status" value="1"/>
</dbReference>
<dbReference type="InParanoid" id="A2FHH0"/>
<dbReference type="GO" id="GO:0005634">
    <property type="term" value="C:nucleus"/>
    <property type="evidence" value="ECO:0000318"/>
    <property type="project" value="GO_Central"/>
</dbReference>
<evidence type="ECO:0000256" key="5">
    <source>
        <dbReference type="ARBA" id="ARBA00023242"/>
    </source>
</evidence>
<evidence type="ECO:0000259" key="7">
    <source>
        <dbReference type="PROSITE" id="PS50102"/>
    </source>
</evidence>
<dbReference type="InterPro" id="IPR051106">
    <property type="entry name" value="RNA-bind/splicing_reg"/>
</dbReference>
<dbReference type="Pfam" id="PF00076">
    <property type="entry name" value="RRM_1"/>
    <property type="match status" value="1"/>
</dbReference>
<dbReference type="SMART" id="SM00360">
    <property type="entry name" value="RRM"/>
    <property type="match status" value="2"/>
</dbReference>
<dbReference type="RefSeq" id="XP_001308576.1">
    <property type="nucleotide sequence ID" value="XM_001308575.1"/>
</dbReference>
<keyword evidence="4" id="KW-0508">mRNA splicing</keyword>
<dbReference type="SMR" id="A2FHH0"/>
<dbReference type="InterPro" id="IPR012677">
    <property type="entry name" value="Nucleotide-bd_a/b_plait_sf"/>
</dbReference>
<evidence type="ECO:0000256" key="2">
    <source>
        <dbReference type="ARBA" id="ARBA00022664"/>
    </source>
</evidence>
<dbReference type="STRING" id="5722.A2FHH0"/>
<keyword evidence="2" id="KW-0507">mRNA processing</keyword>
<dbReference type="GO" id="GO:0006397">
    <property type="term" value="P:mRNA processing"/>
    <property type="evidence" value="ECO:0007669"/>
    <property type="project" value="UniProtKB-KW"/>
</dbReference>
<reference evidence="8" key="2">
    <citation type="journal article" date="2007" name="Science">
        <title>Draft genome sequence of the sexually transmitted pathogen Trichomonas vaginalis.</title>
        <authorList>
            <person name="Carlton J.M."/>
            <person name="Hirt R.P."/>
            <person name="Silva J.C."/>
            <person name="Delcher A.L."/>
            <person name="Schatz M."/>
            <person name="Zhao Q."/>
            <person name="Wortman J.R."/>
            <person name="Bidwell S.L."/>
            <person name="Alsmark U.C.M."/>
            <person name="Besteiro S."/>
            <person name="Sicheritz-Ponten T."/>
            <person name="Noel C.J."/>
            <person name="Dacks J.B."/>
            <person name="Foster P.G."/>
            <person name="Simillion C."/>
            <person name="Van de Peer Y."/>
            <person name="Miranda-Saavedra D."/>
            <person name="Barton G.J."/>
            <person name="Westrop G.D."/>
            <person name="Mueller S."/>
            <person name="Dessi D."/>
            <person name="Fiori P.L."/>
            <person name="Ren Q."/>
            <person name="Paulsen I."/>
            <person name="Zhang H."/>
            <person name="Bastida-Corcuera F.D."/>
            <person name="Simoes-Barbosa A."/>
            <person name="Brown M.T."/>
            <person name="Hayes R.D."/>
            <person name="Mukherjee M."/>
            <person name="Okumura C.Y."/>
            <person name="Schneider R."/>
            <person name="Smith A.J."/>
            <person name="Vanacova S."/>
            <person name="Villalvazo M."/>
            <person name="Haas B.J."/>
            <person name="Pertea M."/>
            <person name="Feldblyum T.V."/>
            <person name="Utterback T.R."/>
            <person name="Shu C.L."/>
            <person name="Osoegawa K."/>
            <person name="de Jong P.J."/>
            <person name="Hrdy I."/>
            <person name="Horvathova L."/>
            <person name="Zubacova Z."/>
            <person name="Dolezal P."/>
            <person name="Malik S.B."/>
            <person name="Logsdon J.M. Jr."/>
            <person name="Henze K."/>
            <person name="Gupta A."/>
            <person name="Wang C.C."/>
            <person name="Dunne R.L."/>
            <person name="Upcroft J.A."/>
            <person name="Upcroft P."/>
            <person name="White O."/>
            <person name="Salzberg S.L."/>
            <person name="Tang P."/>
            <person name="Chiu C.-H."/>
            <person name="Lee Y.-S."/>
            <person name="Embley T.M."/>
            <person name="Coombs G.H."/>
            <person name="Mottram J.C."/>
            <person name="Tachezy J."/>
            <person name="Fraser-Liggett C.M."/>
            <person name="Johnson P.J."/>
        </authorList>
    </citation>
    <scope>NUCLEOTIDE SEQUENCE [LARGE SCALE GENOMIC DNA]</scope>
    <source>
        <strain evidence="8">G3</strain>
    </source>
</reference>
<dbReference type="VEuPathDB" id="TrichDB:TVAGG3_0895470"/>
<dbReference type="FunCoup" id="A2FHH0">
    <property type="interactions" value="536"/>
</dbReference>
<feature type="domain" description="RRM" evidence="7">
    <location>
        <begin position="88"/>
        <end position="164"/>
    </location>
</feature>
<gene>
    <name evidence="8" type="ORF">TVAG_045340</name>
</gene>
<evidence type="ECO:0000313" key="8">
    <source>
        <dbReference type="EMBL" id="EAX95646.1"/>
    </source>
</evidence>
<organism evidence="8 9">
    <name type="scientific">Trichomonas vaginalis (strain ATCC PRA-98 / G3)</name>
    <dbReference type="NCBI Taxonomy" id="412133"/>
    <lineage>
        <taxon>Eukaryota</taxon>
        <taxon>Metamonada</taxon>
        <taxon>Parabasalia</taxon>
        <taxon>Trichomonadida</taxon>
        <taxon>Trichomonadidae</taxon>
        <taxon>Trichomonas</taxon>
    </lineage>
</organism>
<keyword evidence="5" id="KW-0539">Nucleus</keyword>
<accession>A2FHH0</accession>
<comment type="subcellular location">
    <subcellularLocation>
        <location evidence="1">Nucleus</location>
    </subcellularLocation>
</comment>
<evidence type="ECO:0000256" key="4">
    <source>
        <dbReference type="ARBA" id="ARBA00023187"/>
    </source>
</evidence>
<dbReference type="GO" id="GO:0005737">
    <property type="term" value="C:cytoplasm"/>
    <property type="evidence" value="ECO:0000318"/>
    <property type="project" value="GO_Central"/>
</dbReference>
<dbReference type="PANTHER" id="PTHR48028:SF4">
    <property type="entry name" value="SC35-LIKE SPLICING FACTOR"/>
    <property type="match status" value="1"/>
</dbReference>
<dbReference type="GO" id="GO:1990904">
    <property type="term" value="C:ribonucleoprotein complex"/>
    <property type="evidence" value="ECO:0000318"/>
    <property type="project" value="GO_Central"/>
</dbReference>